<organism evidence="5 6">
    <name type="scientific">Lapidilactobacillus mulanensis</name>
    <dbReference type="NCBI Taxonomy" id="2485999"/>
    <lineage>
        <taxon>Bacteria</taxon>
        <taxon>Bacillati</taxon>
        <taxon>Bacillota</taxon>
        <taxon>Bacilli</taxon>
        <taxon>Lactobacillales</taxon>
        <taxon>Lactobacillaceae</taxon>
        <taxon>Lapidilactobacillus</taxon>
    </lineage>
</organism>
<evidence type="ECO:0000313" key="5">
    <source>
        <dbReference type="EMBL" id="MFD1464644.1"/>
    </source>
</evidence>
<dbReference type="RefSeq" id="WP_164506533.1">
    <property type="nucleotide sequence ID" value="NZ_JBHTOF010000014.1"/>
</dbReference>
<dbReference type="InterPro" id="IPR005399">
    <property type="entry name" value="K_chnl_volt-dep_bsu_KCNAB-rel"/>
</dbReference>
<dbReference type="EMBL" id="JBHTOF010000014">
    <property type="protein sequence ID" value="MFD1464644.1"/>
    <property type="molecule type" value="Genomic_DNA"/>
</dbReference>
<feature type="domain" description="NADP-dependent oxidoreductase" evidence="4">
    <location>
        <begin position="16"/>
        <end position="315"/>
    </location>
</feature>
<dbReference type="PANTHER" id="PTHR43150:SF4">
    <property type="entry name" value="L-GLYCERALDEHYDE 3-PHOSPHATE REDUCTASE"/>
    <property type="match status" value="1"/>
</dbReference>
<gene>
    <name evidence="5" type="ORF">ACFQ4L_00870</name>
</gene>
<reference evidence="6" key="1">
    <citation type="journal article" date="2019" name="Int. J. Syst. Evol. Microbiol.">
        <title>The Global Catalogue of Microorganisms (GCM) 10K type strain sequencing project: providing services to taxonomists for standard genome sequencing and annotation.</title>
        <authorList>
            <consortium name="The Broad Institute Genomics Platform"/>
            <consortium name="The Broad Institute Genome Sequencing Center for Infectious Disease"/>
            <person name="Wu L."/>
            <person name="Ma J."/>
        </authorList>
    </citation>
    <scope>NUCLEOTIDE SEQUENCE [LARGE SCALE GENOMIC DNA]</scope>
    <source>
        <strain evidence="6">CCM 8951</strain>
    </source>
</reference>
<dbReference type="PANTHER" id="PTHR43150">
    <property type="entry name" value="HYPERKINETIC, ISOFORM M"/>
    <property type="match status" value="1"/>
</dbReference>
<proteinExistence type="inferred from homology"/>
<dbReference type="CDD" id="cd19089">
    <property type="entry name" value="AKR_AKR14A1_2"/>
    <property type="match status" value="1"/>
</dbReference>
<comment type="similarity">
    <text evidence="1">Belongs to the shaker potassium channel beta subunit family.</text>
</comment>
<dbReference type="Gene3D" id="3.20.20.100">
    <property type="entry name" value="NADP-dependent oxidoreductase domain"/>
    <property type="match status" value="1"/>
</dbReference>
<comment type="caution">
    <text evidence="5">The sequence shown here is derived from an EMBL/GenBank/DDBJ whole genome shotgun (WGS) entry which is preliminary data.</text>
</comment>
<evidence type="ECO:0000256" key="3">
    <source>
        <dbReference type="ARBA" id="ARBA00023002"/>
    </source>
</evidence>
<dbReference type="InterPro" id="IPR036812">
    <property type="entry name" value="NAD(P)_OxRdtase_dom_sf"/>
</dbReference>
<dbReference type="SUPFAM" id="SSF51430">
    <property type="entry name" value="NAD(P)-linked oxidoreductase"/>
    <property type="match status" value="1"/>
</dbReference>
<protein>
    <submittedName>
        <fullName evidence="5">Aldo/keto reductase</fullName>
    </submittedName>
</protein>
<evidence type="ECO:0000313" key="6">
    <source>
        <dbReference type="Proteomes" id="UP001597244"/>
    </source>
</evidence>
<evidence type="ECO:0000256" key="1">
    <source>
        <dbReference type="ARBA" id="ARBA00006515"/>
    </source>
</evidence>
<evidence type="ECO:0000256" key="2">
    <source>
        <dbReference type="ARBA" id="ARBA00022857"/>
    </source>
</evidence>
<dbReference type="InterPro" id="IPR023210">
    <property type="entry name" value="NADP_OxRdtase_dom"/>
</dbReference>
<dbReference type="Pfam" id="PF00248">
    <property type="entry name" value="Aldo_ket_red"/>
    <property type="match status" value="1"/>
</dbReference>
<accession>A0ABW4DM81</accession>
<keyword evidence="6" id="KW-1185">Reference proteome</keyword>
<evidence type="ECO:0000259" key="4">
    <source>
        <dbReference type="Pfam" id="PF00248"/>
    </source>
</evidence>
<sequence>MKYNVIPNSGLKIPAISLGFWHNFGDETPFYKQREIVRGAFELGITHFDLANNYGPRPGAAEENFGKIYAQDLRPYRDELVISSKAGYDMWQGPYGDGGSKKYIVASCDQSLARTGLDYFDIFYSHRRDPETPLAATAEALDYIVRSGRALYVGISNYSPADTKEMIGYFEEMKTPFVLHQTNYSLLNQGDNDQLKEILSQHGAGCIAYSPLAQGQLTNKYLHGIPEDSRAKSDSVFLNVDGVEKNLNIVRQLNEVAIQRGQTLAEMSIAWLLQDKRMTSVIVGASRLSQLKDNVAALNNLEFSKEELAKIDHIVNAK</sequence>
<dbReference type="Proteomes" id="UP001597244">
    <property type="component" value="Unassembled WGS sequence"/>
</dbReference>
<keyword evidence="2" id="KW-0521">NADP</keyword>
<name>A0ABW4DM81_9LACO</name>
<keyword evidence="3" id="KW-0560">Oxidoreductase</keyword>